<protein>
    <submittedName>
        <fullName evidence="9">RagB/SusD family nutrient uptake outer membrane protein</fullName>
    </submittedName>
</protein>
<gene>
    <name evidence="9" type="ORF">GCM10022289_26860</name>
</gene>
<dbReference type="RefSeq" id="WP_344851977.1">
    <property type="nucleotide sequence ID" value="NZ_BAABBY010000006.1"/>
</dbReference>
<evidence type="ECO:0000259" key="7">
    <source>
        <dbReference type="Pfam" id="PF07980"/>
    </source>
</evidence>
<dbReference type="Pfam" id="PF14322">
    <property type="entry name" value="SusD-like_3"/>
    <property type="match status" value="1"/>
</dbReference>
<dbReference type="SUPFAM" id="SSF48452">
    <property type="entry name" value="TPR-like"/>
    <property type="match status" value="1"/>
</dbReference>
<evidence type="ECO:0000256" key="6">
    <source>
        <dbReference type="SAM" id="SignalP"/>
    </source>
</evidence>
<evidence type="ECO:0000256" key="5">
    <source>
        <dbReference type="ARBA" id="ARBA00023237"/>
    </source>
</evidence>
<keyword evidence="3 6" id="KW-0732">Signal</keyword>
<dbReference type="InterPro" id="IPR033985">
    <property type="entry name" value="SusD-like_N"/>
</dbReference>
<dbReference type="InterPro" id="IPR011990">
    <property type="entry name" value="TPR-like_helical_dom_sf"/>
</dbReference>
<feature type="domain" description="SusD-like N-terminal" evidence="8">
    <location>
        <begin position="71"/>
        <end position="241"/>
    </location>
</feature>
<comment type="subcellular location">
    <subcellularLocation>
        <location evidence="1">Cell outer membrane</location>
    </subcellularLocation>
</comment>
<evidence type="ECO:0000256" key="1">
    <source>
        <dbReference type="ARBA" id="ARBA00004442"/>
    </source>
</evidence>
<reference evidence="10" key="1">
    <citation type="journal article" date="2019" name="Int. J. Syst. Evol. Microbiol.">
        <title>The Global Catalogue of Microorganisms (GCM) 10K type strain sequencing project: providing services to taxonomists for standard genome sequencing and annotation.</title>
        <authorList>
            <consortium name="The Broad Institute Genomics Platform"/>
            <consortium name="The Broad Institute Genome Sequencing Center for Infectious Disease"/>
            <person name="Wu L."/>
            <person name="Ma J."/>
        </authorList>
    </citation>
    <scope>NUCLEOTIDE SEQUENCE [LARGE SCALE GENOMIC DNA]</scope>
    <source>
        <strain evidence="10">JCM 17626</strain>
    </source>
</reference>
<proteinExistence type="inferred from homology"/>
<dbReference type="InterPro" id="IPR012944">
    <property type="entry name" value="SusD_RagB_dom"/>
</dbReference>
<evidence type="ECO:0000259" key="8">
    <source>
        <dbReference type="Pfam" id="PF14322"/>
    </source>
</evidence>
<dbReference type="EMBL" id="BAABBY010000006">
    <property type="protein sequence ID" value="GAA4206223.1"/>
    <property type="molecule type" value="Genomic_DNA"/>
</dbReference>
<evidence type="ECO:0000256" key="4">
    <source>
        <dbReference type="ARBA" id="ARBA00023136"/>
    </source>
</evidence>
<evidence type="ECO:0000256" key="3">
    <source>
        <dbReference type="ARBA" id="ARBA00022729"/>
    </source>
</evidence>
<sequence>MKKNKIIYVLVSLVILSASCKDSFLEEKKDYAGFNEQVFQEASLASGYVDYVYGLFLPANNGTPNVQVQSATENGAYSSAFTQTTDELAGETDWNKEWAQISYVNSNALKYFGQRLPSSVANNTWTRMKEINLFLQEIDKHGLPSDVTAKFKGQMYFWRAWQYFELVKLYGGVPLVLLPQDPIVSSASSSEIQRSSTSACIEQITKDLDLAISLLPGRWSGNDNGRITSGAAAALKGRVLLTWASPLFNRTDDRVRWEKAYQANLAAKTLLESNGFGLFKEGGTANGVAWGAMFVKDHSIEAVFEFGFNALSTGNTQRNNGWEQATRSREINGAGSISPTKQIVDAFPMRDGKPINASSAAYPYTEGKFYKNRDPRFYKTFVYNGATWPYGGNANYKQWTYVWKKAANTGYNATTETKGANGSGIYLCKANNPTASNTIGNFSNSATDYMEIRFAEVVLNLAESAIGADKTPEGFEGIKSIRERAGILPGTDGSYGLGVGLSRDQLFAAVLNERKVEFAYESKRFWDLRRWMLFESGPTTSRLGFAPLNGTRRTGFYISVKNQAGDDYVAPTPTSTIDPLIKQSNGTVAVIDRDATTYPAGITTADQYLDYLYDKYFKVGVRDDLDKTSPANWKFTWYPQYYFFGINQTVLSASPYLQQTIGWDSMNGAGTFDPLK</sequence>
<evidence type="ECO:0000256" key="2">
    <source>
        <dbReference type="ARBA" id="ARBA00006275"/>
    </source>
</evidence>
<dbReference type="Pfam" id="PF07980">
    <property type="entry name" value="SusD_RagB"/>
    <property type="match status" value="1"/>
</dbReference>
<accession>A0ABP8BH26</accession>
<dbReference type="Gene3D" id="1.25.40.390">
    <property type="match status" value="1"/>
</dbReference>
<comment type="similarity">
    <text evidence="2">Belongs to the SusD family.</text>
</comment>
<feature type="chain" id="PRO_5045279524" evidence="6">
    <location>
        <begin position="21"/>
        <end position="676"/>
    </location>
</feature>
<dbReference type="Proteomes" id="UP001501772">
    <property type="component" value="Unassembled WGS sequence"/>
</dbReference>
<keyword evidence="4" id="KW-0472">Membrane</keyword>
<feature type="domain" description="RagB/SusD" evidence="7">
    <location>
        <begin position="301"/>
        <end position="663"/>
    </location>
</feature>
<keyword evidence="5" id="KW-0998">Cell outer membrane</keyword>
<comment type="caution">
    <text evidence="9">The sequence shown here is derived from an EMBL/GenBank/DDBJ whole genome shotgun (WGS) entry which is preliminary data.</text>
</comment>
<dbReference type="PROSITE" id="PS51257">
    <property type="entry name" value="PROKAR_LIPOPROTEIN"/>
    <property type="match status" value="1"/>
</dbReference>
<evidence type="ECO:0000313" key="9">
    <source>
        <dbReference type="EMBL" id="GAA4206223.1"/>
    </source>
</evidence>
<organism evidence="9 10">
    <name type="scientific">Pedobacter jeongneungensis</name>
    <dbReference type="NCBI Taxonomy" id="947309"/>
    <lineage>
        <taxon>Bacteria</taxon>
        <taxon>Pseudomonadati</taxon>
        <taxon>Bacteroidota</taxon>
        <taxon>Sphingobacteriia</taxon>
        <taxon>Sphingobacteriales</taxon>
        <taxon>Sphingobacteriaceae</taxon>
        <taxon>Pedobacter</taxon>
    </lineage>
</organism>
<keyword evidence="10" id="KW-1185">Reference proteome</keyword>
<name>A0ABP8BH26_9SPHI</name>
<evidence type="ECO:0000313" key="10">
    <source>
        <dbReference type="Proteomes" id="UP001501772"/>
    </source>
</evidence>
<feature type="signal peptide" evidence="6">
    <location>
        <begin position="1"/>
        <end position="20"/>
    </location>
</feature>